<dbReference type="Proteomes" id="UP000610760">
    <property type="component" value="Unassembled WGS sequence"/>
</dbReference>
<organism evidence="1 2">
    <name type="scientific">Fumia xinanensis</name>
    <dbReference type="NCBI Taxonomy" id="2763659"/>
    <lineage>
        <taxon>Bacteria</taxon>
        <taxon>Bacillati</taxon>
        <taxon>Bacillota</taxon>
        <taxon>Clostridia</taxon>
        <taxon>Eubacteriales</taxon>
        <taxon>Oscillospiraceae</taxon>
        <taxon>Fumia</taxon>
    </lineage>
</organism>
<protein>
    <submittedName>
        <fullName evidence="1">Uncharacterized protein</fullName>
    </submittedName>
</protein>
<dbReference type="RefSeq" id="WP_249295249.1">
    <property type="nucleotide sequence ID" value="NZ_JACRSV010000002.1"/>
</dbReference>
<accession>A0A926E528</accession>
<reference evidence="1" key="1">
    <citation type="submission" date="2020-08" db="EMBL/GenBank/DDBJ databases">
        <title>Genome public.</title>
        <authorList>
            <person name="Liu C."/>
            <person name="Sun Q."/>
        </authorList>
    </citation>
    <scope>NUCLEOTIDE SEQUENCE</scope>
    <source>
        <strain evidence="1">NSJ-33</strain>
    </source>
</reference>
<gene>
    <name evidence="1" type="ORF">H8710_09380</name>
</gene>
<dbReference type="EMBL" id="JACRSV010000002">
    <property type="protein sequence ID" value="MBC8560274.1"/>
    <property type="molecule type" value="Genomic_DNA"/>
</dbReference>
<name>A0A926E528_9FIRM</name>
<comment type="caution">
    <text evidence="1">The sequence shown here is derived from an EMBL/GenBank/DDBJ whole genome shotgun (WGS) entry which is preliminary data.</text>
</comment>
<keyword evidence="2" id="KW-1185">Reference proteome</keyword>
<sequence>MMKRFWKQNAPRQWADSVLKPEEKQRESDPASPDGAFYLCFSEGTYIFQTWSYHTDKNTADFTVLFCDTAVDAICMLCENYPTATIVRASSGDPHSFPRFYDLFLDANDWSEGRKVLSEPYSSHQELILLKTGADRGLLRAVYMNDNALLKETYQCCALPQGTRIPEGGYQDVKAILRDGNFPVDVSPVGFGDNAVDFAVDLSQIPHERVIGVFRDACDRRGKHLEILSALK</sequence>
<dbReference type="AlphaFoldDB" id="A0A926E528"/>
<evidence type="ECO:0000313" key="2">
    <source>
        <dbReference type="Proteomes" id="UP000610760"/>
    </source>
</evidence>
<proteinExistence type="predicted"/>
<evidence type="ECO:0000313" key="1">
    <source>
        <dbReference type="EMBL" id="MBC8560274.1"/>
    </source>
</evidence>